<keyword evidence="3" id="KW-1185">Reference proteome</keyword>
<accession>A0AAN6Z7V5</accession>
<feature type="region of interest" description="Disordered" evidence="1">
    <location>
        <begin position="335"/>
        <end position="356"/>
    </location>
</feature>
<name>A0AAN6Z7V5_9PEZI</name>
<feature type="region of interest" description="Disordered" evidence="1">
    <location>
        <begin position="198"/>
        <end position="313"/>
    </location>
</feature>
<reference evidence="2" key="1">
    <citation type="journal article" date="2023" name="Mol. Phylogenet. Evol.">
        <title>Genome-scale phylogeny and comparative genomics of the fungal order Sordariales.</title>
        <authorList>
            <person name="Hensen N."/>
            <person name="Bonometti L."/>
            <person name="Westerberg I."/>
            <person name="Brannstrom I.O."/>
            <person name="Guillou S."/>
            <person name="Cros-Aarteil S."/>
            <person name="Calhoun S."/>
            <person name="Haridas S."/>
            <person name="Kuo A."/>
            <person name="Mondo S."/>
            <person name="Pangilinan J."/>
            <person name="Riley R."/>
            <person name="LaButti K."/>
            <person name="Andreopoulos B."/>
            <person name="Lipzen A."/>
            <person name="Chen C."/>
            <person name="Yan M."/>
            <person name="Daum C."/>
            <person name="Ng V."/>
            <person name="Clum A."/>
            <person name="Steindorff A."/>
            <person name="Ohm R.A."/>
            <person name="Martin F."/>
            <person name="Silar P."/>
            <person name="Natvig D.O."/>
            <person name="Lalanne C."/>
            <person name="Gautier V."/>
            <person name="Ament-Velasquez S.L."/>
            <person name="Kruys A."/>
            <person name="Hutchinson M.I."/>
            <person name="Powell A.J."/>
            <person name="Barry K."/>
            <person name="Miller A.N."/>
            <person name="Grigoriev I.V."/>
            <person name="Debuchy R."/>
            <person name="Gladieux P."/>
            <person name="Hiltunen Thoren M."/>
            <person name="Johannesson H."/>
        </authorList>
    </citation>
    <scope>NUCLEOTIDE SEQUENCE</scope>
    <source>
        <strain evidence="2">CBS 731.68</strain>
    </source>
</reference>
<reference evidence="2" key="2">
    <citation type="submission" date="2023-05" db="EMBL/GenBank/DDBJ databases">
        <authorList>
            <consortium name="Lawrence Berkeley National Laboratory"/>
            <person name="Steindorff A."/>
            <person name="Hensen N."/>
            <person name="Bonometti L."/>
            <person name="Westerberg I."/>
            <person name="Brannstrom I.O."/>
            <person name="Guillou S."/>
            <person name="Cros-Aarteil S."/>
            <person name="Calhoun S."/>
            <person name="Haridas S."/>
            <person name="Kuo A."/>
            <person name="Mondo S."/>
            <person name="Pangilinan J."/>
            <person name="Riley R."/>
            <person name="Labutti K."/>
            <person name="Andreopoulos B."/>
            <person name="Lipzen A."/>
            <person name="Chen C."/>
            <person name="Yanf M."/>
            <person name="Daum C."/>
            <person name="Ng V."/>
            <person name="Clum A."/>
            <person name="Ohm R."/>
            <person name="Martin F."/>
            <person name="Silar P."/>
            <person name="Natvig D."/>
            <person name="Lalanne C."/>
            <person name="Gautier V."/>
            <person name="Ament-Velasquez S.L."/>
            <person name="Kruys A."/>
            <person name="Hutchinson M.I."/>
            <person name="Powell A.J."/>
            <person name="Barry K."/>
            <person name="Miller A.N."/>
            <person name="Grigoriev I.V."/>
            <person name="Debuchy R."/>
            <person name="Gladieux P."/>
            <person name="Thoren M.H."/>
            <person name="Johannesson H."/>
        </authorList>
    </citation>
    <scope>NUCLEOTIDE SEQUENCE</scope>
    <source>
        <strain evidence="2">CBS 731.68</strain>
    </source>
</reference>
<organism evidence="2 3">
    <name type="scientific">Parathielavia appendiculata</name>
    <dbReference type="NCBI Taxonomy" id="2587402"/>
    <lineage>
        <taxon>Eukaryota</taxon>
        <taxon>Fungi</taxon>
        <taxon>Dikarya</taxon>
        <taxon>Ascomycota</taxon>
        <taxon>Pezizomycotina</taxon>
        <taxon>Sordariomycetes</taxon>
        <taxon>Sordariomycetidae</taxon>
        <taxon>Sordariales</taxon>
        <taxon>Chaetomiaceae</taxon>
        <taxon>Parathielavia</taxon>
    </lineage>
</organism>
<protein>
    <submittedName>
        <fullName evidence="2">Uncharacterized protein</fullName>
    </submittedName>
</protein>
<gene>
    <name evidence="2" type="ORF">N657DRAFT_231761</name>
</gene>
<dbReference type="Proteomes" id="UP001302602">
    <property type="component" value="Unassembled WGS sequence"/>
</dbReference>
<dbReference type="GeneID" id="87823090"/>
<feature type="compositionally biased region" description="Basic and acidic residues" evidence="1">
    <location>
        <begin position="250"/>
        <end position="260"/>
    </location>
</feature>
<comment type="caution">
    <text evidence="2">The sequence shown here is derived from an EMBL/GenBank/DDBJ whole genome shotgun (WGS) entry which is preliminary data.</text>
</comment>
<sequence>MPPKNRTPSAKSSMSSRAWTCCKCSNLNSGGHHVRDGVSPYSDGYGETCDHRRCPICYVKGDDDFTHDLDGNIPPTPLPLTGGYYYSPTTPNPRPSAKPCHGPDVHLIPPPPQHEDNPFSPFQRCYPDYCPSHTSFSTRNNNTRFPYTTTYLQSAAQRGNTITFAEAFHLPSRLSSVADTCPDQLLALANLRLDYSAGGSGRSDSVACDNDDEHEHDDDDMMVTRTPHGHEHHQEGEKPRMRATHHRHGLRQDEMGRGEGSRMVGEGGGNGWCGEGSREARKRKAERERGRVEENGNKRRDMGNGKERQIGSERWNEVTATVGCAWTTSRRPVEYQPTRVEDGSDEEGMGLSYGPRPFGWRCNGREVKRAC</sequence>
<feature type="compositionally biased region" description="Acidic residues" evidence="1">
    <location>
        <begin position="209"/>
        <end position="221"/>
    </location>
</feature>
<feature type="compositionally biased region" description="Gly residues" evidence="1">
    <location>
        <begin position="265"/>
        <end position="274"/>
    </location>
</feature>
<evidence type="ECO:0000313" key="3">
    <source>
        <dbReference type="Proteomes" id="UP001302602"/>
    </source>
</evidence>
<evidence type="ECO:0000256" key="1">
    <source>
        <dbReference type="SAM" id="MobiDB-lite"/>
    </source>
</evidence>
<proteinExistence type="predicted"/>
<dbReference type="AlphaFoldDB" id="A0AAN6Z7V5"/>
<feature type="compositionally biased region" description="Basic and acidic residues" evidence="1">
    <location>
        <begin position="285"/>
        <end position="313"/>
    </location>
</feature>
<dbReference type="EMBL" id="MU853224">
    <property type="protein sequence ID" value="KAK4127853.1"/>
    <property type="molecule type" value="Genomic_DNA"/>
</dbReference>
<dbReference type="RefSeq" id="XP_062651624.1">
    <property type="nucleotide sequence ID" value="XM_062786324.1"/>
</dbReference>
<feature type="compositionally biased region" description="Basic and acidic residues" evidence="1">
    <location>
        <begin position="228"/>
        <end position="240"/>
    </location>
</feature>
<evidence type="ECO:0000313" key="2">
    <source>
        <dbReference type="EMBL" id="KAK4127853.1"/>
    </source>
</evidence>